<dbReference type="PROSITE" id="PS51257">
    <property type="entry name" value="PROKAR_LIPOPROTEIN"/>
    <property type="match status" value="1"/>
</dbReference>
<evidence type="ECO:0000256" key="3">
    <source>
        <dbReference type="SAM" id="SignalP"/>
    </source>
</evidence>
<keyword evidence="5" id="KW-1185">Reference proteome</keyword>
<accession>A0A1I2J151</accession>
<feature type="chain" id="PRO_5039252579" evidence="3">
    <location>
        <begin position="18"/>
        <end position="195"/>
    </location>
</feature>
<evidence type="ECO:0000313" key="5">
    <source>
        <dbReference type="Proteomes" id="UP000198589"/>
    </source>
</evidence>
<dbReference type="Proteomes" id="UP000198589">
    <property type="component" value="Unassembled WGS sequence"/>
</dbReference>
<evidence type="ECO:0000256" key="1">
    <source>
        <dbReference type="ARBA" id="ARBA00010457"/>
    </source>
</evidence>
<sequence length="195" mass="19835">MRRPLLLLIASTALALAGCGGDDEQLADDIAAATESDGDAATPEEDAAAPEAEDPDVRRVPVEASTDLVDPEGSEVGRAWFRDDGGRAMVEVQVAGLAGGFHPMYLYEAGTCDVADTADGAAFLELPALLVLENGVGSMSTLAGPMPLDTLLAEEGTAILIGPPVDTLADIDEVLDDEVGPVTTGSQVACGVVEG</sequence>
<proteinExistence type="inferred from homology"/>
<keyword evidence="3" id="KW-0732">Signal</keyword>
<reference evidence="5" key="1">
    <citation type="submission" date="2016-10" db="EMBL/GenBank/DDBJ databases">
        <authorList>
            <person name="Varghese N."/>
            <person name="Submissions S."/>
        </authorList>
    </citation>
    <scope>NUCLEOTIDE SEQUENCE [LARGE SCALE GENOMIC DNA]</scope>
    <source>
        <strain evidence="5">DSM 46838</strain>
    </source>
</reference>
<dbReference type="EMBL" id="FOND01000014">
    <property type="protein sequence ID" value="SFF47748.1"/>
    <property type="molecule type" value="Genomic_DNA"/>
</dbReference>
<feature type="compositionally biased region" description="Acidic residues" evidence="2">
    <location>
        <begin position="36"/>
        <end position="54"/>
    </location>
</feature>
<gene>
    <name evidence="4" type="ORF">SAMN05216574_114144</name>
</gene>
<dbReference type="InterPro" id="IPR036423">
    <property type="entry name" value="SOD-like_Cu/Zn_dom_sf"/>
</dbReference>
<feature type="region of interest" description="Disordered" evidence="2">
    <location>
        <begin position="33"/>
        <end position="71"/>
    </location>
</feature>
<dbReference type="GO" id="GO:0006801">
    <property type="term" value="P:superoxide metabolic process"/>
    <property type="evidence" value="ECO:0007669"/>
    <property type="project" value="InterPro"/>
</dbReference>
<dbReference type="AlphaFoldDB" id="A0A1I2J151"/>
<protein>
    <submittedName>
        <fullName evidence="4">Cu/Zn superoxide dismutase</fullName>
    </submittedName>
</protein>
<dbReference type="OrthoDB" id="9792957at2"/>
<evidence type="ECO:0000313" key="4">
    <source>
        <dbReference type="EMBL" id="SFF47748.1"/>
    </source>
</evidence>
<dbReference type="RefSeq" id="WP_092201534.1">
    <property type="nucleotide sequence ID" value="NZ_FOND01000014.1"/>
</dbReference>
<organism evidence="4 5">
    <name type="scientific">Blastococcus tunisiensis</name>
    <dbReference type="NCBI Taxonomy" id="1798228"/>
    <lineage>
        <taxon>Bacteria</taxon>
        <taxon>Bacillati</taxon>
        <taxon>Actinomycetota</taxon>
        <taxon>Actinomycetes</taxon>
        <taxon>Geodermatophilales</taxon>
        <taxon>Geodermatophilaceae</taxon>
        <taxon>Blastococcus</taxon>
    </lineage>
</organism>
<evidence type="ECO:0000256" key="2">
    <source>
        <dbReference type="SAM" id="MobiDB-lite"/>
    </source>
</evidence>
<dbReference type="SUPFAM" id="SSF49329">
    <property type="entry name" value="Cu,Zn superoxide dismutase-like"/>
    <property type="match status" value="1"/>
</dbReference>
<dbReference type="GO" id="GO:0046872">
    <property type="term" value="F:metal ion binding"/>
    <property type="evidence" value="ECO:0007669"/>
    <property type="project" value="InterPro"/>
</dbReference>
<name>A0A1I2J151_9ACTN</name>
<feature type="signal peptide" evidence="3">
    <location>
        <begin position="1"/>
        <end position="17"/>
    </location>
</feature>
<comment type="similarity">
    <text evidence="1">Belongs to the Cu-Zn superoxide dismutase family.</text>
</comment>